<dbReference type="Proteomes" id="UP000626092">
    <property type="component" value="Unassembled WGS sequence"/>
</dbReference>
<dbReference type="OrthoDB" id="1935019at2759"/>
<feature type="compositionally biased region" description="Low complexity" evidence="1">
    <location>
        <begin position="104"/>
        <end position="118"/>
    </location>
</feature>
<protein>
    <submittedName>
        <fullName evidence="2">Uncharacterized protein</fullName>
    </submittedName>
</protein>
<feature type="compositionally biased region" description="Acidic residues" evidence="1">
    <location>
        <begin position="169"/>
        <end position="181"/>
    </location>
</feature>
<feature type="region of interest" description="Disordered" evidence="1">
    <location>
        <begin position="64"/>
        <end position="91"/>
    </location>
</feature>
<keyword evidence="3" id="KW-1185">Reference proteome</keyword>
<feature type="compositionally biased region" description="Basic residues" evidence="1">
    <location>
        <begin position="197"/>
        <end position="207"/>
    </location>
</feature>
<name>A0A834FVT9_RHOSS</name>
<accession>A0A834FVT9</accession>
<feature type="region of interest" description="Disordered" evidence="1">
    <location>
        <begin position="147"/>
        <end position="207"/>
    </location>
</feature>
<sequence length="207" mass="22328">MNRIPKTNQKKSSGGGGGEEEAVDSLLRAAEDELLLNLSLNSHMSRGISHSCNSYIDPDLDRRFQSLKSSRRPPTSTKNPPPQPPASDDGDLLARFAALKGDSISLPSSSSSSCFQESNCLQSDRGKISSSDAVDQDEVQKLILWAIDAARLDPSPPTDSDDENHRHDDDDDSSNDDDSNSDEGFSDHGGSTDNRKKGGRNKGQKGK</sequence>
<reference evidence="2" key="1">
    <citation type="submission" date="2019-11" db="EMBL/GenBank/DDBJ databases">
        <authorList>
            <person name="Liu Y."/>
            <person name="Hou J."/>
            <person name="Li T.-Q."/>
            <person name="Guan C.-H."/>
            <person name="Wu X."/>
            <person name="Wu H.-Z."/>
            <person name="Ling F."/>
            <person name="Zhang R."/>
            <person name="Shi X.-G."/>
            <person name="Ren J.-P."/>
            <person name="Chen E.-F."/>
            <person name="Sun J.-M."/>
        </authorList>
    </citation>
    <scope>NUCLEOTIDE SEQUENCE</scope>
    <source>
        <strain evidence="2">Adult_tree_wgs_1</strain>
        <tissue evidence="2">Leaves</tissue>
    </source>
</reference>
<feature type="compositionally biased region" description="Polar residues" evidence="1">
    <location>
        <begin position="1"/>
        <end position="12"/>
    </location>
</feature>
<feature type="region of interest" description="Disordered" evidence="1">
    <location>
        <begin position="104"/>
        <end position="135"/>
    </location>
</feature>
<feature type="region of interest" description="Disordered" evidence="1">
    <location>
        <begin position="1"/>
        <end position="25"/>
    </location>
</feature>
<evidence type="ECO:0000313" key="2">
    <source>
        <dbReference type="EMBL" id="KAF7113902.1"/>
    </source>
</evidence>
<organism evidence="2 3">
    <name type="scientific">Rhododendron simsii</name>
    <name type="common">Sims's rhododendron</name>
    <dbReference type="NCBI Taxonomy" id="118357"/>
    <lineage>
        <taxon>Eukaryota</taxon>
        <taxon>Viridiplantae</taxon>
        <taxon>Streptophyta</taxon>
        <taxon>Embryophyta</taxon>
        <taxon>Tracheophyta</taxon>
        <taxon>Spermatophyta</taxon>
        <taxon>Magnoliopsida</taxon>
        <taxon>eudicotyledons</taxon>
        <taxon>Gunneridae</taxon>
        <taxon>Pentapetalae</taxon>
        <taxon>asterids</taxon>
        <taxon>Ericales</taxon>
        <taxon>Ericaceae</taxon>
        <taxon>Ericoideae</taxon>
        <taxon>Rhodoreae</taxon>
        <taxon>Rhododendron</taxon>
    </lineage>
</organism>
<dbReference type="EMBL" id="WJXA01000248">
    <property type="protein sequence ID" value="KAF7113902.1"/>
    <property type="molecule type" value="Genomic_DNA"/>
</dbReference>
<evidence type="ECO:0000313" key="3">
    <source>
        <dbReference type="Proteomes" id="UP000626092"/>
    </source>
</evidence>
<gene>
    <name evidence="2" type="ORF">RHSIM_RhsimUnG0102800</name>
</gene>
<comment type="caution">
    <text evidence="2">The sequence shown here is derived from an EMBL/GenBank/DDBJ whole genome shotgun (WGS) entry which is preliminary data.</text>
</comment>
<evidence type="ECO:0000256" key="1">
    <source>
        <dbReference type="SAM" id="MobiDB-lite"/>
    </source>
</evidence>
<proteinExistence type="predicted"/>
<dbReference type="AlphaFoldDB" id="A0A834FVT9"/>